<evidence type="ECO:0000256" key="10">
    <source>
        <dbReference type="SAM" id="MobiDB-lite"/>
    </source>
</evidence>
<comment type="subcellular location">
    <subcellularLocation>
        <location evidence="1">Endomembrane system</location>
    </subcellularLocation>
</comment>
<evidence type="ECO:0000256" key="5">
    <source>
        <dbReference type="ARBA" id="ARBA00022989"/>
    </source>
</evidence>
<keyword evidence="6" id="KW-0406">Ion transport</keyword>
<evidence type="ECO:0000256" key="7">
    <source>
        <dbReference type="ARBA" id="ARBA00023136"/>
    </source>
</evidence>
<keyword evidence="4 11" id="KW-0812">Transmembrane</keyword>
<feature type="chain" id="PRO_5047435089" evidence="12">
    <location>
        <begin position="30"/>
        <end position="1190"/>
    </location>
</feature>
<keyword evidence="9" id="KW-0407">Ion channel</keyword>
<dbReference type="PANTHER" id="PTHR10125">
    <property type="entry name" value="P2X PURINOCEPTOR"/>
    <property type="match status" value="1"/>
</dbReference>
<evidence type="ECO:0000313" key="14">
    <source>
        <dbReference type="Proteomes" id="UP001189429"/>
    </source>
</evidence>
<keyword evidence="12" id="KW-0732">Signal</keyword>
<evidence type="ECO:0000256" key="6">
    <source>
        <dbReference type="ARBA" id="ARBA00023065"/>
    </source>
</evidence>
<keyword evidence="14" id="KW-1185">Reference proteome</keyword>
<evidence type="ECO:0000256" key="12">
    <source>
        <dbReference type="SAM" id="SignalP"/>
    </source>
</evidence>
<protein>
    <submittedName>
        <fullName evidence="13">Uncharacterized protein</fullName>
    </submittedName>
</protein>
<evidence type="ECO:0000313" key="13">
    <source>
        <dbReference type="EMBL" id="CAK0811151.1"/>
    </source>
</evidence>
<feature type="compositionally biased region" description="Polar residues" evidence="10">
    <location>
        <begin position="224"/>
        <end position="248"/>
    </location>
</feature>
<feature type="signal peptide" evidence="12">
    <location>
        <begin position="1"/>
        <end position="29"/>
    </location>
</feature>
<keyword evidence="3" id="KW-0813">Transport</keyword>
<name>A0ABN9R0A0_9DINO</name>
<sequence>MAASPPAASPLLLAAGCCSVLLSLERLHAAALSRNRGAEVTFGESPAYHSHGLDTAEDQFANLTAVDFESMMDPENAQPLVELTEAECGDTPEGSSCYHAVMWLLMGGFDRHPDWYPGYSSESSFHEVQSMLHSIGKGHCTEPCESAAQRQQAPGASTSSPPASPGCHDAVEGEWCFQSLSWLKARGITLHPARYPNLHPGSTTGEMQAELHRLGKSQCREPCTSWSHAAQDGENSSDQGNASDQDLASESPAEPQEAPVEASNTSDACDDAEPLSQCYLAVKYAMSEGIRTSPDVFPGLAPGATFRQVQESFHSRGRYACARPCPLPDTKKPVDQMSEEAREAGQNATVDVAADGAAQAPEVGQNATVDVAADGAAQAPEVGQNATVDVAADGAAQAPEAGQNGGRQLNSARGEAAQSLSSGRLSEALQRGSGTAGRAAAEAASREAPGSPQQAEAGPTEFANSTIDAKVPRSPEEWAALLKQQVLRQLEQAENETDDPRTLAAIRKTKADFQAASSGAMKAAEDNQASKALEDDIESASLPYVDDHGLEKTIKEKSAEVEWNMNQTLENQLGETEEEMTARLAKQILAEFNQAQSSTTQKVETEEEMTARLTKQILEEFSQVVAPGRDSFRFRQDSFRQDSWSYMLAPEERDEDEGLEQETAGSAPARLAMSSGRAACFGAPQRRRRCLCFPETIFGLDVDDVFAYTAAKSVRIRDMRLGLLHYALMTGIFALRRIVVYQLIYNWGYLKFSDPKAAVRLTMQQPTADGCNPNDPQCDDAFVALDHLPYCCQPNASCKSNGDGSCSCDFRPNFKNYNCTYLDGADAQTTRESSIFVSTFTHVYSQKRNPDCFSSVSAGKNECEKLWLPRDGLSPADTMAFTANIEDYTILIDHSVTGSNDHAYTSRQMEGRLAITGIGPAQDLLCKSYPNATAAGSSWTGILFDTGVPAVRAPCLLRPRAVEGIPGADVFRIGTLMEAMGVQLDNRSYDGSKHSRRHDGLVVKISIQYHNVRLWRLSTLQTPYYFYNVSIINGSTYKEVDVVFSNFPTEREKLDKHGILFEVSSAGQLASFSATNLLIQLTTSLTLLAMATVIVNVMAQYVLKFRHYYQEALYDVTVDFSDLRRVHEMTDLQLETELRNRNLEPKPGPRQRRVTQLLESGFEPTSGAASFVSAGGRSPSALAHPLQGEA</sequence>
<evidence type="ECO:0000256" key="11">
    <source>
        <dbReference type="SAM" id="Phobius"/>
    </source>
</evidence>
<keyword evidence="7 11" id="KW-0472">Membrane</keyword>
<feature type="region of interest" description="Disordered" evidence="10">
    <location>
        <begin position="1140"/>
        <end position="1159"/>
    </location>
</feature>
<comment type="caution">
    <text evidence="13">The sequence shown here is derived from an EMBL/GenBank/DDBJ whole genome shotgun (WGS) entry which is preliminary data.</text>
</comment>
<evidence type="ECO:0000256" key="2">
    <source>
        <dbReference type="ARBA" id="ARBA00009848"/>
    </source>
</evidence>
<feature type="region of interest" description="Disordered" evidence="10">
    <location>
        <begin position="143"/>
        <end position="167"/>
    </location>
</feature>
<reference evidence="13" key="1">
    <citation type="submission" date="2023-10" db="EMBL/GenBank/DDBJ databases">
        <authorList>
            <person name="Chen Y."/>
            <person name="Shah S."/>
            <person name="Dougan E. K."/>
            <person name="Thang M."/>
            <person name="Chan C."/>
        </authorList>
    </citation>
    <scope>NUCLEOTIDE SEQUENCE [LARGE SCALE GENOMIC DNA]</scope>
</reference>
<accession>A0ABN9R0A0</accession>
<proteinExistence type="inferred from homology"/>
<organism evidence="13 14">
    <name type="scientific">Prorocentrum cordatum</name>
    <dbReference type="NCBI Taxonomy" id="2364126"/>
    <lineage>
        <taxon>Eukaryota</taxon>
        <taxon>Sar</taxon>
        <taxon>Alveolata</taxon>
        <taxon>Dinophyceae</taxon>
        <taxon>Prorocentrales</taxon>
        <taxon>Prorocentraceae</taxon>
        <taxon>Prorocentrum</taxon>
    </lineage>
</organism>
<keyword evidence="8" id="KW-1071">Ligand-gated ion channel</keyword>
<dbReference type="InterPro" id="IPR059116">
    <property type="entry name" value="P2X_receptor"/>
</dbReference>
<feature type="region of interest" description="Disordered" evidence="10">
    <location>
        <begin position="1165"/>
        <end position="1190"/>
    </location>
</feature>
<evidence type="ECO:0000256" key="3">
    <source>
        <dbReference type="ARBA" id="ARBA00022448"/>
    </source>
</evidence>
<evidence type="ECO:0000256" key="9">
    <source>
        <dbReference type="ARBA" id="ARBA00023303"/>
    </source>
</evidence>
<dbReference type="PANTHER" id="PTHR10125:SF31">
    <property type="entry name" value="P2X RECEPTOR E"/>
    <property type="match status" value="1"/>
</dbReference>
<feature type="transmembrane region" description="Helical" evidence="11">
    <location>
        <begin position="1077"/>
        <end position="1099"/>
    </location>
</feature>
<feature type="region of interest" description="Disordered" evidence="10">
    <location>
        <begin position="224"/>
        <end position="269"/>
    </location>
</feature>
<gene>
    <name evidence="13" type="ORF">PCOR1329_LOCUS15873</name>
</gene>
<evidence type="ECO:0000256" key="1">
    <source>
        <dbReference type="ARBA" id="ARBA00004308"/>
    </source>
</evidence>
<dbReference type="Proteomes" id="UP001189429">
    <property type="component" value="Unassembled WGS sequence"/>
</dbReference>
<dbReference type="EMBL" id="CAUYUJ010004836">
    <property type="protein sequence ID" value="CAK0811151.1"/>
    <property type="molecule type" value="Genomic_DNA"/>
</dbReference>
<comment type="similarity">
    <text evidence="2">Belongs to the P2X receptor family.</text>
</comment>
<evidence type="ECO:0000256" key="4">
    <source>
        <dbReference type="ARBA" id="ARBA00022692"/>
    </source>
</evidence>
<keyword evidence="5 11" id="KW-1133">Transmembrane helix</keyword>
<feature type="region of interest" description="Disordered" evidence="10">
    <location>
        <begin position="398"/>
        <end position="461"/>
    </location>
</feature>
<evidence type="ECO:0000256" key="8">
    <source>
        <dbReference type="ARBA" id="ARBA00023286"/>
    </source>
</evidence>
<feature type="compositionally biased region" description="Low complexity" evidence="10">
    <location>
        <begin position="436"/>
        <end position="452"/>
    </location>
</feature>